<dbReference type="PANTHER" id="PTHR10963:SF24">
    <property type="entry name" value="GLYCOSIDASE C21B10.07-RELATED"/>
    <property type="match status" value="1"/>
</dbReference>
<dbReference type="InterPro" id="IPR013320">
    <property type="entry name" value="ConA-like_dom_sf"/>
</dbReference>
<dbReference type="RefSeq" id="WP_219877575.1">
    <property type="nucleotide sequence ID" value="NZ_JAHYXK010000008.1"/>
</dbReference>
<comment type="caution">
    <text evidence="4">The sequence shown here is derived from an EMBL/GenBank/DDBJ whole genome shotgun (WGS) entry which is preliminary data.</text>
</comment>
<keyword evidence="5" id="KW-1185">Reference proteome</keyword>
<feature type="chain" id="PRO_5045403904" evidence="2">
    <location>
        <begin position="24"/>
        <end position="698"/>
    </location>
</feature>
<comment type="similarity">
    <text evidence="1">Belongs to the glycosyl hydrolase 16 family.</text>
</comment>
<dbReference type="PANTHER" id="PTHR10963">
    <property type="entry name" value="GLYCOSYL HYDROLASE-RELATED"/>
    <property type="match status" value="1"/>
</dbReference>
<dbReference type="InterPro" id="IPR026444">
    <property type="entry name" value="Secre_tail"/>
</dbReference>
<gene>
    <name evidence="4" type="ORF">K0O23_11525</name>
</gene>
<dbReference type="SUPFAM" id="SSF49265">
    <property type="entry name" value="Fibronectin type III"/>
    <property type="match status" value="1"/>
</dbReference>
<dbReference type="SUPFAM" id="SSF49899">
    <property type="entry name" value="Concanavalin A-like lectins/glucanases"/>
    <property type="match status" value="1"/>
</dbReference>
<evidence type="ECO:0000313" key="4">
    <source>
        <dbReference type="EMBL" id="MBW7467699.1"/>
    </source>
</evidence>
<proteinExistence type="inferred from homology"/>
<organism evidence="4 5">
    <name type="scientific">Pontibacter aydingkolensis</name>
    <dbReference type="NCBI Taxonomy" id="1911536"/>
    <lineage>
        <taxon>Bacteria</taxon>
        <taxon>Pseudomonadati</taxon>
        <taxon>Bacteroidota</taxon>
        <taxon>Cytophagia</taxon>
        <taxon>Cytophagales</taxon>
        <taxon>Hymenobacteraceae</taxon>
        <taxon>Pontibacter</taxon>
    </lineage>
</organism>
<feature type="signal peptide" evidence="2">
    <location>
        <begin position="1"/>
        <end position="23"/>
    </location>
</feature>
<dbReference type="PROSITE" id="PS51762">
    <property type="entry name" value="GH16_2"/>
    <property type="match status" value="1"/>
</dbReference>
<dbReference type="InterPro" id="IPR050546">
    <property type="entry name" value="Glycosyl_Hydrlase_16"/>
</dbReference>
<evidence type="ECO:0000259" key="3">
    <source>
        <dbReference type="PROSITE" id="PS51762"/>
    </source>
</evidence>
<dbReference type="InterPro" id="IPR003961">
    <property type="entry name" value="FN3_dom"/>
</dbReference>
<dbReference type="InterPro" id="IPR013783">
    <property type="entry name" value="Ig-like_fold"/>
</dbReference>
<protein>
    <submittedName>
        <fullName evidence="4">Family 16 glycosylhydrolase</fullName>
    </submittedName>
</protein>
<dbReference type="Pfam" id="PF19408">
    <property type="entry name" value="PKD_6"/>
    <property type="match status" value="1"/>
</dbReference>
<name>A0ABS7CV12_9BACT</name>
<evidence type="ECO:0000313" key="5">
    <source>
        <dbReference type="Proteomes" id="UP000813018"/>
    </source>
</evidence>
<dbReference type="EMBL" id="JAHYXK010000008">
    <property type="protein sequence ID" value="MBW7467699.1"/>
    <property type="molecule type" value="Genomic_DNA"/>
</dbReference>
<dbReference type="InterPro" id="IPR000757">
    <property type="entry name" value="Beta-glucanase-like"/>
</dbReference>
<keyword evidence="2" id="KW-0732">Signal</keyword>
<dbReference type="NCBIfam" id="TIGR04183">
    <property type="entry name" value="Por_Secre_tail"/>
    <property type="match status" value="1"/>
</dbReference>
<dbReference type="CDD" id="cd00063">
    <property type="entry name" value="FN3"/>
    <property type="match status" value="1"/>
</dbReference>
<dbReference type="InterPro" id="IPR045829">
    <property type="entry name" value="PKD_6"/>
</dbReference>
<evidence type="ECO:0000256" key="2">
    <source>
        <dbReference type="SAM" id="SignalP"/>
    </source>
</evidence>
<reference evidence="4 5" key="1">
    <citation type="journal article" date="2016" name="Int. J. Syst. Evol. Microbiol.">
        <title>Pontibacter aydingkolensis sp. nov., isolated from soil of a salt lake.</title>
        <authorList>
            <person name="Osman G."/>
            <person name="Zhang T."/>
            <person name="Lou K."/>
            <person name="Gao Y."/>
            <person name="Chang W."/>
            <person name="Lin Q."/>
            <person name="Yang H.M."/>
            <person name="Huo X.D."/>
            <person name="Wang N."/>
        </authorList>
    </citation>
    <scope>NUCLEOTIDE SEQUENCE [LARGE SCALE GENOMIC DNA]</scope>
    <source>
        <strain evidence="4 5">KACC 19255</strain>
    </source>
</reference>
<sequence>MNTLYKTITALTLLLCSSLPLLAQSTGFNEMVWHDEFEGEGAPDPTYWSYDLGTGQGGWGNNEVQSYTNNSSNVRRSGGKLVIEANKTNGAWTSARIKTQGKYNFTYGRVEFRAKLPKGAGTWPALWMLGESITTKGWPACGEIDVMEHVGRDPGKIHGTLHTPSSYGNTVNTNSTTVSDYGDSFHVYAAEWTPEAIKFYVDNNLFYTYAPVNKDAATWPFNDPQFIIINLAMGGNWGSDTRYETNGLKNGIDPTLNTARFEVDYVRVYQTFSELKLTGPASVNPGAQNLTFKASNVTGATYTWTIPNGATITSGAGTSEIKVNWGTTAGQVKVQMNLNGQTYQQELNVNTTKTPVGDAFLIEDFNTLPATKLNSSGGTFDFSHENSALKVSYQVTNPNSLPQIIYTLTEPLNMSGYPVLAATIKTRNESKNVLLRIDLVDETGKTTGTNNVFTLTPLIDDNEFYTYHFDYKNLYGTGSGQIDGTKVKKIRILVNYGILGSAGNDVFWIDQFKVLQNTPTVPNRPSHLKLTKSTNSVTLNWQDNASNEESIRIFRSQSQNGPFTEIASVVANAREYTDAVIPENGYVYKVQSVNSNGTSTFSNLVASNAGLLSIKQEYDNQQVRVYPNPCTGDFNIQLNYTLNVKDIRFYNAFGKEVAANITQDTTNLLRIKTDVAPGLYFCHLHTQESIIIKRILII</sequence>
<dbReference type="Pfam" id="PF18962">
    <property type="entry name" value="Por_Secre_tail"/>
    <property type="match status" value="1"/>
</dbReference>
<dbReference type="Gene3D" id="2.60.40.10">
    <property type="entry name" value="Immunoglobulins"/>
    <property type="match status" value="1"/>
</dbReference>
<dbReference type="Proteomes" id="UP000813018">
    <property type="component" value="Unassembled WGS sequence"/>
</dbReference>
<dbReference type="Pfam" id="PF00722">
    <property type="entry name" value="Glyco_hydro_16"/>
    <property type="match status" value="1"/>
</dbReference>
<accession>A0ABS7CV12</accession>
<evidence type="ECO:0000256" key="1">
    <source>
        <dbReference type="ARBA" id="ARBA00006865"/>
    </source>
</evidence>
<feature type="domain" description="GH16" evidence="3">
    <location>
        <begin position="35"/>
        <end position="274"/>
    </location>
</feature>
<dbReference type="Gene3D" id="2.60.120.200">
    <property type="match status" value="1"/>
</dbReference>
<dbReference type="CDD" id="cd08023">
    <property type="entry name" value="GH16_laminarinase_like"/>
    <property type="match status" value="1"/>
</dbReference>
<dbReference type="InterPro" id="IPR036116">
    <property type="entry name" value="FN3_sf"/>
</dbReference>